<keyword evidence="6" id="KW-1185">Reference proteome</keyword>
<dbReference type="Proteomes" id="UP000025227">
    <property type="component" value="Unplaced"/>
</dbReference>
<evidence type="ECO:0000313" key="7">
    <source>
        <dbReference type="WBParaSite" id="HCON_00023430-00001"/>
    </source>
</evidence>
<organism evidence="6 7">
    <name type="scientific">Haemonchus contortus</name>
    <name type="common">Barber pole worm</name>
    <dbReference type="NCBI Taxonomy" id="6289"/>
    <lineage>
        <taxon>Eukaryota</taxon>
        <taxon>Metazoa</taxon>
        <taxon>Ecdysozoa</taxon>
        <taxon>Nematoda</taxon>
        <taxon>Chromadorea</taxon>
        <taxon>Rhabditida</taxon>
        <taxon>Rhabditina</taxon>
        <taxon>Rhabditomorpha</taxon>
        <taxon>Strongyloidea</taxon>
        <taxon>Trichostrongylidae</taxon>
        <taxon>Haemonchus</taxon>
    </lineage>
</organism>
<protein>
    <submittedName>
        <fullName evidence="7">Peptidase C15 domain containing protein</fullName>
    </submittedName>
</protein>
<evidence type="ECO:0000256" key="2">
    <source>
        <dbReference type="ARBA" id="ARBA00022490"/>
    </source>
</evidence>
<dbReference type="WBParaSite" id="HCON_00023430-00001">
    <property type="protein sequence ID" value="HCON_00023430-00001"/>
    <property type="gene ID" value="HCON_00023430"/>
</dbReference>
<dbReference type="PRINTS" id="PR00706">
    <property type="entry name" value="PYROGLUPTASE"/>
</dbReference>
<name>A0A7I5E672_HAECO</name>
<sequence length="200" mass="22250">MTTNDVVVVTGFGPFGSFTENPSSLIVDELSEKKIPGFNGKLVTEKMSVTYADVDEKVRRLWTEYSPKLVVHIGVHGEYHHIKLEQQSFGRGYCRYDVDGCVPVNNVCTTCTEPILRTSIDCERIASKVSQDLNLKHLKITASDDPGRYLCAYSFYVSLSIDASRSIFIHVPPFDSNCTLEMVTAAVQRTICTILSTLDA</sequence>
<keyword evidence="5" id="KW-0788">Thiol protease</keyword>
<dbReference type="Pfam" id="PF06162">
    <property type="entry name" value="PgaPase_1"/>
    <property type="match status" value="1"/>
</dbReference>
<comment type="similarity">
    <text evidence="1">Belongs to the peptidase C15 family.</text>
</comment>
<dbReference type="PANTHER" id="PTHR23402">
    <property type="entry name" value="PROTEASE FAMILY C15 PYROGLUTAMYL-PEPTIDASE I-RELATED"/>
    <property type="match status" value="1"/>
</dbReference>
<evidence type="ECO:0000256" key="3">
    <source>
        <dbReference type="ARBA" id="ARBA00022670"/>
    </source>
</evidence>
<keyword evidence="4" id="KW-0378">Hydrolase</keyword>
<evidence type="ECO:0000256" key="1">
    <source>
        <dbReference type="ARBA" id="ARBA00006641"/>
    </source>
</evidence>
<dbReference type="GO" id="GO:0016920">
    <property type="term" value="F:pyroglutamyl-peptidase activity"/>
    <property type="evidence" value="ECO:0007669"/>
    <property type="project" value="InterPro"/>
</dbReference>
<dbReference type="OrthoDB" id="407146at2759"/>
<dbReference type="SUPFAM" id="SSF53182">
    <property type="entry name" value="Pyrrolidone carboxyl peptidase (pyroglutamate aminopeptidase)"/>
    <property type="match status" value="1"/>
</dbReference>
<evidence type="ECO:0000256" key="4">
    <source>
        <dbReference type="ARBA" id="ARBA00022801"/>
    </source>
</evidence>
<evidence type="ECO:0000256" key="5">
    <source>
        <dbReference type="ARBA" id="ARBA00022807"/>
    </source>
</evidence>
<dbReference type="InterPro" id="IPR016125">
    <property type="entry name" value="Peptidase_C15-like"/>
</dbReference>
<reference evidence="7" key="1">
    <citation type="submission" date="2020-12" db="UniProtKB">
        <authorList>
            <consortium name="WormBaseParasite"/>
        </authorList>
    </citation>
    <scope>IDENTIFICATION</scope>
    <source>
        <strain evidence="7">MHco3</strain>
    </source>
</reference>
<dbReference type="OMA" id="VCNHVFY"/>
<dbReference type="InterPro" id="IPR010381">
    <property type="entry name" value="PgaPase_1"/>
</dbReference>
<dbReference type="PANTHER" id="PTHR23402:SF1">
    <property type="entry name" value="PYROGLUTAMYL-PEPTIDASE I"/>
    <property type="match status" value="1"/>
</dbReference>
<proteinExistence type="inferred from homology"/>
<dbReference type="InterPro" id="IPR036440">
    <property type="entry name" value="Peptidase_C15-like_sf"/>
</dbReference>
<dbReference type="GO" id="GO:0006508">
    <property type="term" value="P:proteolysis"/>
    <property type="evidence" value="ECO:0007669"/>
    <property type="project" value="UniProtKB-KW"/>
</dbReference>
<dbReference type="Gene3D" id="3.40.630.20">
    <property type="entry name" value="Peptidase C15, pyroglutamyl peptidase I-like"/>
    <property type="match status" value="1"/>
</dbReference>
<dbReference type="GO" id="GO:0005829">
    <property type="term" value="C:cytosol"/>
    <property type="evidence" value="ECO:0007669"/>
    <property type="project" value="InterPro"/>
</dbReference>
<evidence type="ECO:0000313" key="6">
    <source>
        <dbReference type="Proteomes" id="UP000025227"/>
    </source>
</evidence>
<accession>A0A7I5E672</accession>
<dbReference type="InterPro" id="IPR000816">
    <property type="entry name" value="Peptidase_C15"/>
</dbReference>
<dbReference type="AlphaFoldDB" id="A0A7I5E672"/>
<keyword evidence="2" id="KW-0963">Cytoplasm</keyword>
<keyword evidence="3" id="KW-0645">Protease</keyword>